<evidence type="ECO:0000313" key="7">
    <source>
        <dbReference type="EMBL" id="KAF7987897.1"/>
    </source>
</evidence>
<feature type="compositionally biased region" description="Low complexity" evidence="5">
    <location>
        <begin position="55"/>
        <end position="66"/>
    </location>
</feature>
<dbReference type="GO" id="GO:0046983">
    <property type="term" value="F:protein dimerization activity"/>
    <property type="evidence" value="ECO:0007669"/>
    <property type="project" value="InterPro"/>
</dbReference>
<keyword evidence="2" id="KW-0238">DNA-binding</keyword>
<dbReference type="OrthoDB" id="10048995at2759"/>
<dbReference type="SMART" id="SM00353">
    <property type="entry name" value="HLH"/>
    <property type="match status" value="1"/>
</dbReference>
<dbReference type="FunFam" id="4.10.280.10:FF:000035">
    <property type="entry name" value="Pancreas-specific transcription factor 1a"/>
    <property type="match status" value="1"/>
</dbReference>
<keyword evidence="4" id="KW-0539">Nucleus</keyword>
<dbReference type="InterPro" id="IPR011598">
    <property type="entry name" value="bHLH_dom"/>
</dbReference>
<dbReference type="InterPro" id="IPR050283">
    <property type="entry name" value="E-box_TF_Regulators"/>
</dbReference>
<dbReference type="PANTHER" id="PTHR23349">
    <property type="entry name" value="BASIC HELIX-LOOP-HELIX TRANSCRIPTION FACTOR, TWIST"/>
    <property type="match status" value="1"/>
</dbReference>
<reference evidence="7 8" key="1">
    <citation type="submission" date="2020-08" db="EMBL/GenBank/DDBJ databases">
        <title>Aphidius gifuensis genome sequencing and assembly.</title>
        <authorList>
            <person name="Du Z."/>
        </authorList>
    </citation>
    <scope>NUCLEOTIDE SEQUENCE [LARGE SCALE GENOMIC DNA]</scope>
    <source>
        <strain evidence="7">YNYX2018</strain>
        <tissue evidence="7">Adults</tissue>
    </source>
</reference>
<organism evidence="7 8">
    <name type="scientific">Aphidius gifuensis</name>
    <name type="common">Parasitoid wasp</name>
    <dbReference type="NCBI Taxonomy" id="684658"/>
    <lineage>
        <taxon>Eukaryota</taxon>
        <taxon>Metazoa</taxon>
        <taxon>Ecdysozoa</taxon>
        <taxon>Arthropoda</taxon>
        <taxon>Hexapoda</taxon>
        <taxon>Insecta</taxon>
        <taxon>Pterygota</taxon>
        <taxon>Neoptera</taxon>
        <taxon>Endopterygota</taxon>
        <taxon>Hymenoptera</taxon>
        <taxon>Apocrita</taxon>
        <taxon>Ichneumonoidea</taxon>
        <taxon>Braconidae</taxon>
        <taxon>Aphidiinae</taxon>
        <taxon>Aphidius</taxon>
    </lineage>
</organism>
<evidence type="ECO:0000256" key="5">
    <source>
        <dbReference type="SAM" id="MobiDB-lite"/>
    </source>
</evidence>
<feature type="compositionally biased region" description="Basic and acidic residues" evidence="5">
    <location>
        <begin position="87"/>
        <end position="99"/>
    </location>
</feature>
<dbReference type="EMBL" id="JACMRX010000006">
    <property type="protein sequence ID" value="KAF7987897.1"/>
    <property type="molecule type" value="Genomic_DNA"/>
</dbReference>
<keyword evidence="1" id="KW-0805">Transcription regulation</keyword>
<evidence type="ECO:0000313" key="8">
    <source>
        <dbReference type="Proteomes" id="UP000639338"/>
    </source>
</evidence>
<name>A0A834XJ88_APHGI</name>
<evidence type="ECO:0000256" key="3">
    <source>
        <dbReference type="ARBA" id="ARBA00023163"/>
    </source>
</evidence>
<protein>
    <recommendedName>
        <fullName evidence="6">BHLH domain-containing protein</fullName>
    </recommendedName>
</protein>
<dbReference type="PANTHER" id="PTHR23349:SF112">
    <property type="entry name" value="48 RELATED 1, ISOFORM B"/>
    <property type="match status" value="1"/>
</dbReference>
<dbReference type="AlphaFoldDB" id="A0A834XJ88"/>
<dbReference type="SUPFAM" id="SSF47459">
    <property type="entry name" value="HLH, helix-loop-helix DNA-binding domain"/>
    <property type="match status" value="1"/>
</dbReference>
<feature type="region of interest" description="Disordered" evidence="5">
    <location>
        <begin position="51"/>
        <end position="129"/>
    </location>
</feature>
<comment type="caution">
    <text evidence="7">The sequence shown here is derived from an EMBL/GenBank/DDBJ whole genome shotgun (WGS) entry which is preliminary data.</text>
</comment>
<dbReference type="GO" id="GO:0000977">
    <property type="term" value="F:RNA polymerase II transcription regulatory region sequence-specific DNA binding"/>
    <property type="evidence" value="ECO:0007669"/>
    <property type="project" value="TreeGrafter"/>
</dbReference>
<evidence type="ECO:0000256" key="1">
    <source>
        <dbReference type="ARBA" id="ARBA00023015"/>
    </source>
</evidence>
<accession>A0A834XJ88</accession>
<keyword evidence="8" id="KW-1185">Reference proteome</keyword>
<dbReference type="Proteomes" id="UP000639338">
    <property type="component" value="Unassembled WGS sequence"/>
</dbReference>
<dbReference type="GO" id="GO:0000981">
    <property type="term" value="F:DNA-binding transcription factor activity, RNA polymerase II-specific"/>
    <property type="evidence" value="ECO:0007669"/>
    <property type="project" value="TreeGrafter"/>
</dbReference>
<keyword evidence="3" id="KW-0804">Transcription</keyword>
<feature type="domain" description="BHLH" evidence="6">
    <location>
        <begin position="125"/>
        <end position="177"/>
    </location>
</feature>
<proteinExistence type="predicted"/>
<dbReference type="GO" id="GO:0032502">
    <property type="term" value="P:developmental process"/>
    <property type="evidence" value="ECO:0007669"/>
    <property type="project" value="TreeGrafter"/>
</dbReference>
<dbReference type="PROSITE" id="PS50888">
    <property type="entry name" value="BHLH"/>
    <property type="match status" value="1"/>
</dbReference>
<gene>
    <name evidence="7" type="ORF">HCN44_003760</name>
</gene>
<dbReference type="Gene3D" id="4.10.280.10">
    <property type="entry name" value="Helix-loop-helix DNA-binding domain"/>
    <property type="match status" value="1"/>
</dbReference>
<evidence type="ECO:0000259" key="6">
    <source>
        <dbReference type="PROSITE" id="PS50888"/>
    </source>
</evidence>
<evidence type="ECO:0000256" key="2">
    <source>
        <dbReference type="ARBA" id="ARBA00023125"/>
    </source>
</evidence>
<dbReference type="CDD" id="cd11417">
    <property type="entry name" value="bHLH_TS_PTF1A"/>
    <property type="match status" value="1"/>
</dbReference>
<sequence>MMYSMDNLELDMMNRHYIYDAHSFLGNQVIPTLQSHCVTPTATSLPPLMTVSQITSSHPPGSTGSSNCSEHYPFDDNSSDDESVYSSDRDIRTNRDSHSQRKRSHDCMVEDEDGTSMKRPRQAVQQRQAANLRERRRMQNINDAFEGLRAHLPTLPYEKRLSKVDTLRLAIGYITFLTELVRADKGNDTLNSNGTVSRCSGRENAEKIIVHSYGGNPFISHSLSWSRKSDISSNGMMFAKVWTPEDPRVTKLLTNNIDKHIDTIESNSKIQNNTWTSTTTSTNQINDTLKSNDNNCNDKYDNNDLSIKSWSSNDTIENDSIDISKVWSHDNNNVKIALTKYDIEKHMTIDCVAVQS</sequence>
<evidence type="ECO:0000256" key="4">
    <source>
        <dbReference type="ARBA" id="ARBA00023242"/>
    </source>
</evidence>
<dbReference type="Pfam" id="PF00010">
    <property type="entry name" value="HLH"/>
    <property type="match status" value="1"/>
</dbReference>
<dbReference type="InterPro" id="IPR036638">
    <property type="entry name" value="HLH_DNA-bd_sf"/>
</dbReference>